<accession>A0A4Y6GNX1</accession>
<name>A0A4Y6GNX1_9ROSI</name>
<organism evidence="1">
    <name type="scientific">Aquilaria malaccensis</name>
    <dbReference type="NCBI Taxonomy" id="223753"/>
    <lineage>
        <taxon>Eukaryota</taxon>
        <taxon>Viridiplantae</taxon>
        <taxon>Streptophyta</taxon>
        <taxon>Embryophyta</taxon>
        <taxon>Tracheophyta</taxon>
        <taxon>Spermatophyta</taxon>
        <taxon>Magnoliopsida</taxon>
        <taxon>eudicotyledons</taxon>
        <taxon>Gunneridae</taxon>
        <taxon>Pentapetalae</taxon>
        <taxon>rosids</taxon>
        <taxon>malvids</taxon>
        <taxon>Malvales</taxon>
        <taxon>Thymelaeaceae</taxon>
        <taxon>Aquilaria</taxon>
    </lineage>
</organism>
<protein>
    <submittedName>
        <fullName evidence="1">Uncharacterized protein</fullName>
    </submittedName>
</protein>
<proteinExistence type="evidence at transcript level"/>
<dbReference type="AlphaFoldDB" id="A0A4Y6GNX1"/>
<sequence length="54" mass="6407">MLVYFHPQGLGCSTFIPNMIKMFYFYTYSDGNCYCGRKYATTTQTHRENCSFRL</sequence>
<reference evidence="1" key="1">
    <citation type="submission" date="2019-04" db="EMBL/GenBank/DDBJ databases">
        <authorList>
            <person name="Islam M.R."/>
            <person name="Banu S."/>
        </authorList>
    </citation>
    <scope>NUCLEOTIDE SEQUENCE</scope>
    <source>
        <strain evidence="1">TDF-8</strain>
    </source>
</reference>
<dbReference type="EMBL" id="MK751309">
    <property type="protein sequence ID" value="QDF43943.1"/>
    <property type="molecule type" value="mRNA"/>
</dbReference>
<evidence type="ECO:0000313" key="1">
    <source>
        <dbReference type="EMBL" id="QDF43943.1"/>
    </source>
</evidence>